<dbReference type="AlphaFoldDB" id="A0AA89BQ50"/>
<evidence type="ECO:0000256" key="14">
    <source>
        <dbReference type="ARBA" id="ARBA00043691"/>
    </source>
</evidence>
<evidence type="ECO:0000256" key="11">
    <source>
        <dbReference type="ARBA" id="ARBA00031642"/>
    </source>
</evidence>
<dbReference type="Gene3D" id="3.40.50.1240">
    <property type="entry name" value="Phosphoglycerate mutase-like"/>
    <property type="match status" value="1"/>
</dbReference>
<feature type="disulfide bond" evidence="16">
    <location>
        <begin position="385"/>
        <end position="390"/>
    </location>
</feature>
<keyword evidence="9" id="KW-0472">Membrane</keyword>
<evidence type="ECO:0000256" key="9">
    <source>
        <dbReference type="ARBA" id="ARBA00023136"/>
    </source>
</evidence>
<dbReference type="GO" id="GO:0003993">
    <property type="term" value="F:acid phosphatase activity"/>
    <property type="evidence" value="ECO:0007669"/>
    <property type="project" value="TreeGrafter"/>
</dbReference>
<keyword evidence="6" id="KW-1003">Cell membrane</keyword>
<keyword evidence="16" id="KW-1015">Disulfide bond</keyword>
<dbReference type="EMBL" id="VSWD01000010">
    <property type="protein sequence ID" value="KAK3089876.1"/>
    <property type="molecule type" value="Genomic_DNA"/>
</dbReference>
<evidence type="ECO:0000256" key="16">
    <source>
        <dbReference type="PIRSR" id="PIRSR000894-2"/>
    </source>
</evidence>
<keyword evidence="10" id="KW-0325">Glycoprotein</keyword>
<dbReference type="PIRSF" id="PIRSF000894">
    <property type="entry name" value="Acid_phosphatase"/>
    <property type="match status" value="1"/>
</dbReference>
<dbReference type="PANTHER" id="PTHR20963">
    <property type="entry name" value="MULTIPLE INOSITOL POLYPHOSPHATE PHOSPHATASE-RELATED"/>
    <property type="match status" value="1"/>
</dbReference>
<comment type="similarity">
    <text evidence="2">Belongs to the histidine acid phosphatase family. MINPP1 subfamily.</text>
</comment>
<dbReference type="GO" id="GO:0052745">
    <property type="term" value="F:inositol phosphate phosphatase activity"/>
    <property type="evidence" value="ECO:0007669"/>
    <property type="project" value="TreeGrafter"/>
</dbReference>
<comment type="catalytic activity">
    <reaction evidence="13">
        <text>1D-myo-inositol 1,2,4,5,6-pentakisphosphate + H2O = 1D-myo-inositol 1,2,5,6-tetrakisphosphate + phosphate</text>
        <dbReference type="Rhea" id="RHEA:77115"/>
        <dbReference type="ChEBI" id="CHEBI:15377"/>
        <dbReference type="ChEBI" id="CHEBI:43474"/>
        <dbReference type="ChEBI" id="CHEBI:57798"/>
        <dbReference type="ChEBI" id="CHEBI:195535"/>
        <dbReference type="EC" id="3.1.3.62"/>
    </reaction>
    <physiologicalReaction direction="left-to-right" evidence="13">
        <dbReference type="Rhea" id="RHEA:77116"/>
    </physiologicalReaction>
</comment>
<evidence type="ECO:0000256" key="4">
    <source>
        <dbReference type="ARBA" id="ARBA00013040"/>
    </source>
</evidence>
<evidence type="ECO:0000256" key="13">
    <source>
        <dbReference type="ARBA" id="ARBA00043671"/>
    </source>
</evidence>
<dbReference type="CDD" id="cd07061">
    <property type="entry name" value="HP_HAP_like"/>
    <property type="match status" value="1"/>
</dbReference>
<evidence type="ECO:0000256" key="2">
    <source>
        <dbReference type="ARBA" id="ARBA00008422"/>
    </source>
</evidence>
<dbReference type="PANTHER" id="PTHR20963:SF8">
    <property type="entry name" value="MULTIPLE INOSITOL POLYPHOSPHATE PHOSPHATASE 1"/>
    <property type="match status" value="1"/>
</dbReference>
<dbReference type="Pfam" id="PF00328">
    <property type="entry name" value="His_Phos_2"/>
    <property type="match status" value="1"/>
</dbReference>
<protein>
    <recommendedName>
        <fullName evidence="5">Multiple inositol polyphosphate phosphatase 1</fullName>
        <ecNumber evidence="4">3.1.3.62</ecNumber>
        <ecNumber evidence="3">3.1.3.80</ecNumber>
    </recommendedName>
    <alternativeName>
        <fullName evidence="11">2,3-bisphosphoglycerate 3-phosphatase</fullName>
    </alternativeName>
</protein>
<reference evidence="17" key="1">
    <citation type="submission" date="2019-08" db="EMBL/GenBank/DDBJ databases">
        <title>The improved chromosome-level genome for the pearl oyster Pinctada fucata martensii using PacBio sequencing and Hi-C.</title>
        <authorList>
            <person name="Zheng Z."/>
        </authorList>
    </citation>
    <scope>NUCLEOTIDE SEQUENCE</scope>
    <source>
        <strain evidence="17">ZZ-2019</strain>
        <tissue evidence="17">Adductor muscle</tissue>
    </source>
</reference>
<dbReference type="GO" id="GO:0005886">
    <property type="term" value="C:plasma membrane"/>
    <property type="evidence" value="ECO:0007669"/>
    <property type="project" value="UniProtKB-SubCell"/>
</dbReference>
<evidence type="ECO:0000256" key="1">
    <source>
        <dbReference type="ARBA" id="ARBA00004236"/>
    </source>
</evidence>
<feature type="disulfide bond" evidence="16">
    <location>
        <begin position="40"/>
        <end position="361"/>
    </location>
</feature>
<comment type="catalytic activity">
    <reaction evidence="15">
        <text>(2R)-2,3-bisphosphoglycerate + H2O = (2R)-2-phosphoglycerate + phosphate</text>
        <dbReference type="Rhea" id="RHEA:27381"/>
        <dbReference type="ChEBI" id="CHEBI:15377"/>
        <dbReference type="ChEBI" id="CHEBI:43474"/>
        <dbReference type="ChEBI" id="CHEBI:58248"/>
        <dbReference type="ChEBI" id="CHEBI:58289"/>
        <dbReference type="EC" id="3.1.3.80"/>
    </reaction>
    <physiologicalReaction direction="left-to-right" evidence="15">
        <dbReference type="Rhea" id="RHEA:27382"/>
    </physiologicalReaction>
</comment>
<dbReference type="EC" id="3.1.3.80" evidence="3"/>
<evidence type="ECO:0000256" key="10">
    <source>
        <dbReference type="ARBA" id="ARBA00023180"/>
    </source>
</evidence>
<comment type="subcellular location">
    <subcellularLocation>
        <location evidence="1">Cell membrane</location>
    </subcellularLocation>
</comment>
<dbReference type="InterPro" id="IPR016274">
    <property type="entry name" value="Histidine_acid_Pase_euk"/>
</dbReference>
<name>A0AA89BQ50_PINIB</name>
<keyword evidence="18" id="KW-1185">Reference proteome</keyword>
<dbReference type="Proteomes" id="UP001186944">
    <property type="component" value="Unassembled WGS sequence"/>
</dbReference>
<evidence type="ECO:0000256" key="7">
    <source>
        <dbReference type="ARBA" id="ARBA00022729"/>
    </source>
</evidence>
<evidence type="ECO:0000313" key="18">
    <source>
        <dbReference type="Proteomes" id="UP001186944"/>
    </source>
</evidence>
<dbReference type="SUPFAM" id="SSF53254">
    <property type="entry name" value="Phosphoglycerate mutase-like"/>
    <property type="match status" value="1"/>
</dbReference>
<evidence type="ECO:0000256" key="3">
    <source>
        <dbReference type="ARBA" id="ARBA00012976"/>
    </source>
</evidence>
<sequence length="437" mass="50109">MMTGFGSNQYSHYTAYYWTHRPTNVTKNQLMTAPMNGKTCRAVQLQFIARHGSRFTDASNMRKYTSVHSKLIESGQNSEHPFLNTWTNDYNEDKAWELTALGMDEMRYLGAKYGKSLYDLFQMAGSRRFTSSNTSRAIDSANEFKNGINEELGRQNTLTPVKTDERRIRFYNGCPRYTKDVRSNDALLSQMTKFEEGNEFKSVIENVKRRLQISTPLTADDVKVIRELCSIELGAFGKEAWCHLLSDEDREILQYGQDIEDYLIRFGGDPLNKDVTCPLMKDIEMSFETAIKQIRANESYDVMDVRIGHFSTVSLLLNALGLYQDTEPLKADNFMEMRDRQFMSSCVVPMSANVAFVLYICDSNDEDDYAVRVIVNDADVIVPGCGSTVCEYRKLINQIQTISKSCDYDKFCEIDTSSSSTISISIYFLFIFWLSYI</sequence>
<evidence type="ECO:0000256" key="8">
    <source>
        <dbReference type="ARBA" id="ARBA00022801"/>
    </source>
</evidence>
<feature type="disulfide bond" evidence="16">
    <location>
        <begin position="229"/>
        <end position="242"/>
    </location>
</feature>
<evidence type="ECO:0000256" key="5">
    <source>
        <dbReference type="ARBA" id="ARBA00018097"/>
    </source>
</evidence>
<evidence type="ECO:0000256" key="12">
    <source>
        <dbReference type="ARBA" id="ARBA00043668"/>
    </source>
</evidence>
<dbReference type="GO" id="GO:0034417">
    <property type="term" value="F:bisphosphoglycerate 3-phosphatase activity"/>
    <property type="evidence" value="ECO:0007669"/>
    <property type="project" value="UniProtKB-EC"/>
</dbReference>
<comment type="catalytic activity">
    <reaction evidence="14">
        <text>1D-myo-inositol hexakisphosphate + H2O = 1D-myo-inositol 1,2,4,5,6-pentakisphosphate + phosphate</text>
        <dbReference type="Rhea" id="RHEA:16989"/>
        <dbReference type="ChEBI" id="CHEBI:15377"/>
        <dbReference type="ChEBI" id="CHEBI:43474"/>
        <dbReference type="ChEBI" id="CHEBI:57798"/>
        <dbReference type="ChEBI" id="CHEBI:58130"/>
        <dbReference type="EC" id="3.1.3.62"/>
    </reaction>
    <physiologicalReaction direction="left-to-right" evidence="14">
        <dbReference type="Rhea" id="RHEA:16990"/>
    </physiologicalReaction>
</comment>
<accession>A0AA89BQ50</accession>
<comment type="catalytic activity">
    <reaction evidence="12">
        <text>1D-myo-inositol 1,2,5,6-tetrakisphosphate + H2O = 1D-myo-inositol 1,2,6-trisphosphate + phosphate</text>
        <dbReference type="Rhea" id="RHEA:77119"/>
        <dbReference type="ChEBI" id="CHEBI:15377"/>
        <dbReference type="ChEBI" id="CHEBI:43474"/>
        <dbReference type="ChEBI" id="CHEBI:195535"/>
        <dbReference type="ChEBI" id="CHEBI:195537"/>
        <dbReference type="EC" id="3.1.3.62"/>
    </reaction>
    <physiologicalReaction direction="left-to-right" evidence="12">
        <dbReference type="Rhea" id="RHEA:77120"/>
    </physiologicalReaction>
</comment>
<keyword evidence="8" id="KW-0378">Hydrolase</keyword>
<dbReference type="EC" id="3.1.3.62" evidence="4"/>
<gene>
    <name evidence="17" type="ORF">FSP39_007278</name>
</gene>
<proteinExistence type="inferred from homology"/>
<evidence type="ECO:0000256" key="6">
    <source>
        <dbReference type="ARBA" id="ARBA00022475"/>
    </source>
</evidence>
<evidence type="ECO:0000256" key="15">
    <source>
        <dbReference type="ARBA" id="ARBA00043832"/>
    </source>
</evidence>
<organism evidence="17 18">
    <name type="scientific">Pinctada imbricata</name>
    <name type="common">Atlantic pearl-oyster</name>
    <name type="synonym">Pinctada martensii</name>
    <dbReference type="NCBI Taxonomy" id="66713"/>
    <lineage>
        <taxon>Eukaryota</taxon>
        <taxon>Metazoa</taxon>
        <taxon>Spiralia</taxon>
        <taxon>Lophotrochozoa</taxon>
        <taxon>Mollusca</taxon>
        <taxon>Bivalvia</taxon>
        <taxon>Autobranchia</taxon>
        <taxon>Pteriomorphia</taxon>
        <taxon>Pterioida</taxon>
        <taxon>Pterioidea</taxon>
        <taxon>Pteriidae</taxon>
        <taxon>Pinctada</taxon>
    </lineage>
</organism>
<dbReference type="InterPro" id="IPR000560">
    <property type="entry name" value="His_Pase_clade-2"/>
</dbReference>
<dbReference type="InterPro" id="IPR029033">
    <property type="entry name" value="His_PPase_superfam"/>
</dbReference>
<evidence type="ECO:0000313" key="17">
    <source>
        <dbReference type="EMBL" id="KAK3089876.1"/>
    </source>
</evidence>
<comment type="caution">
    <text evidence="17">The sequence shown here is derived from an EMBL/GenBank/DDBJ whole genome shotgun (WGS) entry which is preliminary data.</text>
</comment>
<keyword evidence="7" id="KW-0732">Signal</keyword>